<evidence type="ECO:0000313" key="2">
    <source>
        <dbReference type="EMBL" id="KAG5590831.1"/>
    </source>
</evidence>
<accession>A0A9J5XTC9</accession>
<feature type="transmembrane region" description="Helical" evidence="1">
    <location>
        <begin position="15"/>
        <end position="34"/>
    </location>
</feature>
<dbReference type="AlphaFoldDB" id="A0A9J5XTC9"/>
<comment type="caution">
    <text evidence="2">The sequence shown here is derived from an EMBL/GenBank/DDBJ whole genome shotgun (WGS) entry which is preliminary data.</text>
</comment>
<evidence type="ECO:0000256" key="1">
    <source>
        <dbReference type="SAM" id="Phobius"/>
    </source>
</evidence>
<sequence>MSRRSFTGFARLRKLMVAAGLVTWVFSGLVVSFAHRRRRVKRVYSGKWVHLLEMCKNGEKNRDRGEGKGSSELLWSELWVLGSGRLTCSFGVSFGLVSGCVGSEKKGRMGSFGLVVGYL</sequence>
<dbReference type="EMBL" id="JACXVP010000008">
    <property type="protein sequence ID" value="KAG5590831.1"/>
    <property type="molecule type" value="Genomic_DNA"/>
</dbReference>
<evidence type="ECO:0000313" key="3">
    <source>
        <dbReference type="Proteomes" id="UP000824120"/>
    </source>
</evidence>
<dbReference type="Proteomes" id="UP000824120">
    <property type="component" value="Chromosome 8"/>
</dbReference>
<proteinExistence type="predicted"/>
<keyword evidence="1" id="KW-0812">Transmembrane</keyword>
<protein>
    <recommendedName>
        <fullName evidence="4">Transmembrane protein</fullName>
    </recommendedName>
</protein>
<keyword evidence="1" id="KW-0472">Membrane</keyword>
<evidence type="ECO:0008006" key="4">
    <source>
        <dbReference type="Google" id="ProtNLM"/>
    </source>
</evidence>
<gene>
    <name evidence="2" type="ORF">H5410_041345</name>
</gene>
<name>A0A9J5XTC9_SOLCO</name>
<keyword evidence="3" id="KW-1185">Reference proteome</keyword>
<keyword evidence="1" id="KW-1133">Transmembrane helix</keyword>
<organism evidence="2 3">
    <name type="scientific">Solanum commersonii</name>
    <name type="common">Commerson's wild potato</name>
    <name type="synonym">Commerson's nightshade</name>
    <dbReference type="NCBI Taxonomy" id="4109"/>
    <lineage>
        <taxon>Eukaryota</taxon>
        <taxon>Viridiplantae</taxon>
        <taxon>Streptophyta</taxon>
        <taxon>Embryophyta</taxon>
        <taxon>Tracheophyta</taxon>
        <taxon>Spermatophyta</taxon>
        <taxon>Magnoliopsida</taxon>
        <taxon>eudicotyledons</taxon>
        <taxon>Gunneridae</taxon>
        <taxon>Pentapetalae</taxon>
        <taxon>asterids</taxon>
        <taxon>lamiids</taxon>
        <taxon>Solanales</taxon>
        <taxon>Solanaceae</taxon>
        <taxon>Solanoideae</taxon>
        <taxon>Solaneae</taxon>
        <taxon>Solanum</taxon>
    </lineage>
</organism>
<reference evidence="2 3" key="1">
    <citation type="submission" date="2020-09" db="EMBL/GenBank/DDBJ databases">
        <title>De no assembly of potato wild relative species, Solanum commersonii.</title>
        <authorList>
            <person name="Cho K."/>
        </authorList>
    </citation>
    <scope>NUCLEOTIDE SEQUENCE [LARGE SCALE GENOMIC DNA]</scope>
    <source>
        <strain evidence="2">LZ3.2</strain>
        <tissue evidence="2">Leaf</tissue>
    </source>
</reference>